<evidence type="ECO:0000313" key="4">
    <source>
        <dbReference type="Proteomes" id="UP000604046"/>
    </source>
</evidence>
<dbReference type="PANTHER" id="PTHR12697:SF5">
    <property type="entry name" value="DEOXYHYPUSINE HYDROXYLASE"/>
    <property type="match status" value="1"/>
</dbReference>
<dbReference type="InterPro" id="IPR004155">
    <property type="entry name" value="PBS_lyase_HEAT"/>
</dbReference>
<organism evidence="3 4">
    <name type="scientific">Symbiodinium natans</name>
    <dbReference type="NCBI Taxonomy" id="878477"/>
    <lineage>
        <taxon>Eukaryota</taxon>
        <taxon>Sar</taxon>
        <taxon>Alveolata</taxon>
        <taxon>Dinophyceae</taxon>
        <taxon>Suessiales</taxon>
        <taxon>Symbiodiniaceae</taxon>
        <taxon>Symbiodinium</taxon>
    </lineage>
</organism>
<gene>
    <name evidence="3" type="primary">PAT14</name>
    <name evidence="3" type="ORF">SNAT2548_LOCUS5294</name>
</gene>
<accession>A0A812J156</accession>
<feature type="compositionally biased region" description="Polar residues" evidence="1">
    <location>
        <begin position="396"/>
        <end position="416"/>
    </location>
</feature>
<name>A0A812J156_9DINO</name>
<dbReference type="SMART" id="SM00567">
    <property type="entry name" value="EZ_HEAT"/>
    <property type="match status" value="3"/>
</dbReference>
<dbReference type="SUPFAM" id="SSF54236">
    <property type="entry name" value="Ubiquitin-like"/>
    <property type="match status" value="1"/>
</dbReference>
<evidence type="ECO:0000313" key="3">
    <source>
        <dbReference type="EMBL" id="CAE7194245.1"/>
    </source>
</evidence>
<dbReference type="GO" id="GO:0016491">
    <property type="term" value="F:oxidoreductase activity"/>
    <property type="evidence" value="ECO:0007669"/>
    <property type="project" value="TreeGrafter"/>
</dbReference>
<dbReference type="OrthoDB" id="420189at2759"/>
<dbReference type="PANTHER" id="PTHR12697">
    <property type="entry name" value="PBS LYASE HEAT-LIKE PROTEIN"/>
    <property type="match status" value="1"/>
</dbReference>
<dbReference type="Pfam" id="PF13646">
    <property type="entry name" value="HEAT_2"/>
    <property type="match status" value="2"/>
</dbReference>
<proteinExistence type="predicted"/>
<feature type="region of interest" description="Disordered" evidence="1">
    <location>
        <begin position="388"/>
        <end position="416"/>
    </location>
</feature>
<dbReference type="PROSITE" id="PS50053">
    <property type="entry name" value="UBIQUITIN_2"/>
    <property type="match status" value="1"/>
</dbReference>
<dbReference type="InterPro" id="IPR000626">
    <property type="entry name" value="Ubiquitin-like_dom"/>
</dbReference>
<dbReference type="InterPro" id="IPR016024">
    <property type="entry name" value="ARM-type_fold"/>
</dbReference>
<dbReference type="SUPFAM" id="SSF48371">
    <property type="entry name" value="ARM repeat"/>
    <property type="match status" value="1"/>
</dbReference>
<keyword evidence="4" id="KW-1185">Reference proteome</keyword>
<dbReference type="AlphaFoldDB" id="A0A812J156"/>
<reference evidence="3" key="1">
    <citation type="submission" date="2021-02" db="EMBL/GenBank/DDBJ databases">
        <authorList>
            <person name="Dougan E. K."/>
            <person name="Rhodes N."/>
            <person name="Thang M."/>
            <person name="Chan C."/>
        </authorList>
    </citation>
    <scope>NUCLEOTIDE SEQUENCE</scope>
</reference>
<dbReference type="Proteomes" id="UP000604046">
    <property type="component" value="Unassembled WGS sequence"/>
</dbReference>
<sequence>MALLEVSLWSVGGRKLGAVELREESTVKELKYATADLLELPPKCHRLLCGGEIMSSNKRMKHYYSQTEAAIEVTVVISHELIYKRMWDPCGEVRQAALNTLGRAAEPGSKAAIEAVCQCLEDCSGEVRRVALKTLSYIAENGNEEVINLLCDNVARGDLFTKATAIKGLMKVAGAGHQNLVCSVLDLLASRKAASRRLAMESLPQVTMPGDARSVKAACISLRDEDAKVRQLAAQALGQLALRGDPEVVEMLLERLQDQDKLTRRHATIALGHVATQDDGKACGVLTLGQPSLIGHASGLYGTGGDPVLDRFHMKLVLENYTTIENLEREEGAKSKFDIGRRRNWEQVFGQNPWMWWLPLHTQASRPIGDGVRWRVHYTRVIDEDEELPADEEGMSQASRLLNQGNAGSANRSTGR</sequence>
<protein>
    <submittedName>
        <fullName evidence="3">PAT14 protein</fullName>
    </submittedName>
</protein>
<comment type="caution">
    <text evidence="3">The sequence shown here is derived from an EMBL/GenBank/DDBJ whole genome shotgun (WGS) entry which is preliminary data.</text>
</comment>
<dbReference type="EMBL" id="CAJNDS010000337">
    <property type="protein sequence ID" value="CAE7194245.1"/>
    <property type="molecule type" value="Genomic_DNA"/>
</dbReference>
<evidence type="ECO:0000259" key="2">
    <source>
        <dbReference type="PROSITE" id="PS50053"/>
    </source>
</evidence>
<dbReference type="Gene3D" id="1.25.10.10">
    <property type="entry name" value="Leucine-rich Repeat Variant"/>
    <property type="match status" value="2"/>
</dbReference>
<dbReference type="InterPro" id="IPR029071">
    <property type="entry name" value="Ubiquitin-like_domsf"/>
</dbReference>
<evidence type="ECO:0000256" key="1">
    <source>
        <dbReference type="SAM" id="MobiDB-lite"/>
    </source>
</evidence>
<dbReference type="InterPro" id="IPR011989">
    <property type="entry name" value="ARM-like"/>
</dbReference>
<feature type="domain" description="Ubiquitin-like" evidence="2">
    <location>
        <begin position="4"/>
        <end position="75"/>
    </location>
</feature>